<reference evidence="1" key="1">
    <citation type="submission" date="2018-05" db="EMBL/GenBank/DDBJ databases">
        <authorList>
            <person name="Lanie J.A."/>
            <person name="Ng W.-L."/>
            <person name="Kazmierczak K.M."/>
            <person name="Andrzejewski T.M."/>
            <person name="Davidsen T.M."/>
            <person name="Wayne K.J."/>
            <person name="Tettelin H."/>
            <person name="Glass J.I."/>
            <person name="Rusch D."/>
            <person name="Podicherti R."/>
            <person name="Tsui H.-C.T."/>
            <person name="Winkler M.E."/>
        </authorList>
    </citation>
    <scope>NUCLEOTIDE SEQUENCE</scope>
</reference>
<proteinExistence type="predicted"/>
<sequence>VFLELAPAVVNNRLYQARKRLRKDLLAMAIEDLQSQRSSKDERFVDNVVGQTSSSDLVHGAGPGAGWLRPTRSIVIIGLEITMEGIEYGILNPTNRNPQGESKMYQRWCSATTTRWSKPTRCDFSSQRKGSRFALAEVVSARGCLRENPPTTSLHSLASLLTDLTRWA</sequence>
<accession>A0A382J171</accession>
<feature type="non-terminal residue" evidence="1">
    <location>
        <position position="1"/>
    </location>
</feature>
<gene>
    <name evidence="1" type="ORF">METZ01_LOCUS257687</name>
</gene>
<organism evidence="1">
    <name type="scientific">marine metagenome</name>
    <dbReference type="NCBI Taxonomy" id="408172"/>
    <lineage>
        <taxon>unclassified sequences</taxon>
        <taxon>metagenomes</taxon>
        <taxon>ecological metagenomes</taxon>
    </lineage>
</organism>
<evidence type="ECO:0000313" key="1">
    <source>
        <dbReference type="EMBL" id="SVC04833.1"/>
    </source>
</evidence>
<dbReference type="EMBL" id="UINC01070576">
    <property type="protein sequence ID" value="SVC04833.1"/>
    <property type="molecule type" value="Genomic_DNA"/>
</dbReference>
<protein>
    <submittedName>
        <fullName evidence="1">Uncharacterized protein</fullName>
    </submittedName>
</protein>
<dbReference type="AlphaFoldDB" id="A0A382J171"/>
<name>A0A382J171_9ZZZZ</name>